<proteinExistence type="predicted"/>
<name>A0A414FY05_9ACTN</name>
<evidence type="ECO:0000256" key="1">
    <source>
        <dbReference type="ARBA" id="ARBA00022676"/>
    </source>
</evidence>
<dbReference type="PANTHER" id="PTHR13778:SF47">
    <property type="entry name" value="LIPOPOLYSACCHARIDE 1,3-GALACTOSYLTRANSFERASE"/>
    <property type="match status" value="1"/>
</dbReference>
<dbReference type="InterPro" id="IPR050748">
    <property type="entry name" value="Glycosyltrans_8_dom-fam"/>
</dbReference>
<dbReference type="SUPFAM" id="SSF53448">
    <property type="entry name" value="Nucleotide-diphospho-sugar transferases"/>
    <property type="match status" value="1"/>
</dbReference>
<dbReference type="EMBL" id="QSJI01000002">
    <property type="protein sequence ID" value="RHD56457.1"/>
    <property type="molecule type" value="Genomic_DNA"/>
</dbReference>
<keyword evidence="2 4" id="KW-0808">Transferase</keyword>
<evidence type="ECO:0000313" key="4">
    <source>
        <dbReference type="EMBL" id="RHD56457.1"/>
    </source>
</evidence>
<dbReference type="Gene3D" id="3.90.550.10">
    <property type="entry name" value="Spore Coat Polysaccharide Biosynthesis Protein SpsA, Chain A"/>
    <property type="match status" value="1"/>
</dbReference>
<dbReference type="Pfam" id="PF01501">
    <property type="entry name" value="Glyco_transf_8"/>
    <property type="match status" value="1"/>
</dbReference>
<dbReference type="InterPro" id="IPR029044">
    <property type="entry name" value="Nucleotide-diphossugar_trans"/>
</dbReference>
<accession>A0A414FY05</accession>
<dbReference type="PANTHER" id="PTHR13778">
    <property type="entry name" value="GLYCOSYLTRANSFERASE 8 DOMAIN-CONTAINING PROTEIN"/>
    <property type="match status" value="1"/>
</dbReference>
<sequence>MNIVLTIDTNFAPQAAACIASVCENNKDVSSISFFILTTGIKEPAGKKLHTLVESYDRTLDIIDIGNIYQYFDSDFDTAGWSEIILARLLMARFLPVSVSRVLYLDGDTIVRRSLSPLWNTDLDSNLIGAVREPTASAERRKALHIADMRYFNSGVLLIDLDSWRSNSIEKTLLDYCRNHKAVLFASDQDAINGALATRIKELSPSYNYVNSFFYYPYSALVRMCRPAQYISRENYEAAIADPTIVHFLGEERPWRAGNTHQYRSDYAHYLSLTPFSNMPMEQGWETYFKAWRTFNTATKPFPMLRYRIITSLIPTFMRFRAAKRRRT</sequence>
<dbReference type="CDD" id="cd04194">
    <property type="entry name" value="GT8_A4GalT_like"/>
    <property type="match status" value="1"/>
</dbReference>
<gene>
    <name evidence="4" type="ORF">DW787_02580</name>
</gene>
<dbReference type="AlphaFoldDB" id="A0A414FY05"/>
<comment type="caution">
    <text evidence="4">The sequence shown here is derived from an EMBL/GenBank/DDBJ whole genome shotgun (WGS) entry which is preliminary data.</text>
</comment>
<protein>
    <submittedName>
        <fullName evidence="4">Glycosyltransferase family 8 protein</fullName>
    </submittedName>
</protein>
<dbReference type="RefSeq" id="WP_118271515.1">
    <property type="nucleotide sequence ID" value="NZ_QSJI01000002.1"/>
</dbReference>
<dbReference type="Proteomes" id="UP000286050">
    <property type="component" value="Unassembled WGS sequence"/>
</dbReference>
<evidence type="ECO:0000256" key="2">
    <source>
        <dbReference type="ARBA" id="ARBA00022679"/>
    </source>
</evidence>
<organism evidence="4 5">
    <name type="scientific">Collinsella intestinalis</name>
    <dbReference type="NCBI Taxonomy" id="147207"/>
    <lineage>
        <taxon>Bacteria</taxon>
        <taxon>Bacillati</taxon>
        <taxon>Actinomycetota</taxon>
        <taxon>Coriobacteriia</taxon>
        <taxon>Coriobacteriales</taxon>
        <taxon>Coriobacteriaceae</taxon>
        <taxon>Collinsella</taxon>
    </lineage>
</organism>
<reference evidence="4 5" key="1">
    <citation type="submission" date="2018-08" db="EMBL/GenBank/DDBJ databases">
        <title>A genome reference for cultivated species of the human gut microbiota.</title>
        <authorList>
            <person name="Zou Y."/>
            <person name="Xue W."/>
            <person name="Luo G."/>
        </authorList>
    </citation>
    <scope>NUCLEOTIDE SEQUENCE [LARGE SCALE GENOMIC DNA]</scope>
    <source>
        <strain evidence="4 5">AM30-5LB</strain>
    </source>
</reference>
<keyword evidence="3" id="KW-0479">Metal-binding</keyword>
<dbReference type="GO" id="GO:0046872">
    <property type="term" value="F:metal ion binding"/>
    <property type="evidence" value="ECO:0007669"/>
    <property type="project" value="UniProtKB-KW"/>
</dbReference>
<evidence type="ECO:0000313" key="5">
    <source>
        <dbReference type="Proteomes" id="UP000286050"/>
    </source>
</evidence>
<dbReference type="GO" id="GO:0016757">
    <property type="term" value="F:glycosyltransferase activity"/>
    <property type="evidence" value="ECO:0007669"/>
    <property type="project" value="UniProtKB-KW"/>
</dbReference>
<evidence type="ECO:0000256" key="3">
    <source>
        <dbReference type="ARBA" id="ARBA00022723"/>
    </source>
</evidence>
<keyword evidence="1" id="KW-0328">Glycosyltransferase</keyword>
<dbReference type="InterPro" id="IPR002495">
    <property type="entry name" value="Glyco_trans_8"/>
</dbReference>